<accession>A0ABT0UVT6</accession>
<sequence>MSPDGVTGTRAPDHYKGVPVPPALDGEWNGMCGYWFRRGVDETDAALQRALEGTSA</sequence>
<dbReference type="Proteomes" id="UP001431429">
    <property type="component" value="Unassembled WGS sequence"/>
</dbReference>
<protein>
    <submittedName>
        <fullName evidence="2">Uncharacterized protein</fullName>
    </submittedName>
</protein>
<comment type="caution">
    <text evidence="2">The sequence shown here is derived from an EMBL/GenBank/DDBJ whole genome shotgun (WGS) entry which is preliminary data.</text>
</comment>
<keyword evidence="3" id="KW-1185">Reference proteome</keyword>
<evidence type="ECO:0000313" key="2">
    <source>
        <dbReference type="EMBL" id="MCM2391750.1"/>
    </source>
</evidence>
<evidence type="ECO:0000256" key="1">
    <source>
        <dbReference type="SAM" id="MobiDB-lite"/>
    </source>
</evidence>
<gene>
    <name evidence="2" type="ORF">NBG84_26275</name>
</gene>
<name>A0ABT0UVT6_9ACTN</name>
<reference evidence="2" key="1">
    <citation type="submission" date="2022-06" db="EMBL/GenBank/DDBJ databases">
        <title>Genome public.</title>
        <authorList>
            <person name="Sun Q."/>
        </authorList>
    </citation>
    <scope>NUCLEOTIDE SEQUENCE</scope>
    <source>
        <strain evidence="2">CWNU-1</strain>
    </source>
</reference>
<dbReference type="EMBL" id="JAMQAW010000032">
    <property type="protein sequence ID" value="MCM2391750.1"/>
    <property type="molecule type" value="Genomic_DNA"/>
</dbReference>
<organism evidence="2 3">
    <name type="scientific">Streptomyces albipurpureus</name>
    <dbReference type="NCBI Taxonomy" id="2897419"/>
    <lineage>
        <taxon>Bacteria</taxon>
        <taxon>Bacillati</taxon>
        <taxon>Actinomycetota</taxon>
        <taxon>Actinomycetes</taxon>
        <taxon>Kitasatosporales</taxon>
        <taxon>Streptomycetaceae</taxon>
        <taxon>Streptomyces</taxon>
    </lineage>
</organism>
<evidence type="ECO:0000313" key="3">
    <source>
        <dbReference type="Proteomes" id="UP001431429"/>
    </source>
</evidence>
<proteinExistence type="predicted"/>
<feature type="region of interest" description="Disordered" evidence="1">
    <location>
        <begin position="1"/>
        <end position="20"/>
    </location>
</feature>
<dbReference type="RefSeq" id="WP_250922076.1">
    <property type="nucleotide sequence ID" value="NZ_JAMQAW010000032.1"/>
</dbReference>